<dbReference type="Proteomes" id="UP000053647">
    <property type="component" value="Unassembled WGS sequence"/>
</dbReference>
<dbReference type="GO" id="GO:0010181">
    <property type="term" value="F:FMN binding"/>
    <property type="evidence" value="ECO:0007669"/>
    <property type="project" value="InterPro"/>
</dbReference>
<evidence type="ECO:0000313" key="4">
    <source>
        <dbReference type="Proteomes" id="UP000053647"/>
    </source>
</evidence>
<dbReference type="EMBL" id="KN819737">
    <property type="protein sequence ID" value="KIJ07960.1"/>
    <property type="molecule type" value="Genomic_DNA"/>
</dbReference>
<dbReference type="InterPro" id="IPR050268">
    <property type="entry name" value="NADH-dep_flavin_reductase"/>
</dbReference>
<keyword evidence="1" id="KW-0560">Oxidoreductase</keyword>
<feature type="domain" description="Flavin reductase like" evidence="2">
    <location>
        <begin position="427"/>
        <end position="634"/>
    </location>
</feature>
<reference evidence="4" key="2">
    <citation type="submission" date="2015-01" db="EMBL/GenBank/DDBJ databases">
        <title>Evolutionary Origins and Diversification of the Mycorrhizal Mutualists.</title>
        <authorList>
            <consortium name="DOE Joint Genome Institute"/>
            <consortium name="Mycorrhizal Genomics Consortium"/>
            <person name="Kohler A."/>
            <person name="Kuo A."/>
            <person name="Nagy L.G."/>
            <person name="Floudas D."/>
            <person name="Copeland A."/>
            <person name="Barry K.W."/>
            <person name="Cichocki N."/>
            <person name="Veneault-Fourrey C."/>
            <person name="LaButti K."/>
            <person name="Lindquist E.A."/>
            <person name="Lipzen A."/>
            <person name="Lundell T."/>
            <person name="Morin E."/>
            <person name="Murat C."/>
            <person name="Riley R."/>
            <person name="Ohm R."/>
            <person name="Sun H."/>
            <person name="Tunlid A."/>
            <person name="Henrissat B."/>
            <person name="Grigoriev I.V."/>
            <person name="Hibbett D.S."/>
            <person name="Martin F."/>
        </authorList>
    </citation>
    <scope>NUCLEOTIDE SEQUENCE [LARGE SCALE GENOMIC DNA]</scope>
    <source>
        <strain evidence="4">ATCC 200175</strain>
    </source>
</reference>
<dbReference type="InterPro" id="IPR002563">
    <property type="entry name" value="Flavin_Rdtase-like_dom"/>
</dbReference>
<dbReference type="HOGENOM" id="CLU_427054_0_0_1"/>
<gene>
    <name evidence="3" type="ORF">PAXINDRAFT_18875</name>
</gene>
<dbReference type="PANTHER" id="PTHR30466">
    <property type="entry name" value="FLAVIN REDUCTASE"/>
    <property type="match status" value="1"/>
</dbReference>
<evidence type="ECO:0000313" key="3">
    <source>
        <dbReference type="EMBL" id="KIJ07960.1"/>
    </source>
</evidence>
<organism evidence="3 4">
    <name type="scientific">Paxillus involutus ATCC 200175</name>
    <dbReference type="NCBI Taxonomy" id="664439"/>
    <lineage>
        <taxon>Eukaryota</taxon>
        <taxon>Fungi</taxon>
        <taxon>Dikarya</taxon>
        <taxon>Basidiomycota</taxon>
        <taxon>Agaricomycotina</taxon>
        <taxon>Agaricomycetes</taxon>
        <taxon>Agaricomycetidae</taxon>
        <taxon>Boletales</taxon>
        <taxon>Paxilineae</taxon>
        <taxon>Paxillaceae</taxon>
        <taxon>Paxillus</taxon>
    </lineage>
</organism>
<evidence type="ECO:0000256" key="1">
    <source>
        <dbReference type="ARBA" id="ARBA00023002"/>
    </source>
</evidence>
<dbReference type="PANTHER" id="PTHR30466:SF1">
    <property type="entry name" value="FMN REDUCTASE (NADH) RUTF"/>
    <property type="match status" value="1"/>
</dbReference>
<dbReference type="AlphaFoldDB" id="A0A0C9SXX7"/>
<dbReference type="GO" id="GO:0042602">
    <property type="term" value="F:riboflavin reductase (NADPH) activity"/>
    <property type="evidence" value="ECO:0007669"/>
    <property type="project" value="TreeGrafter"/>
</dbReference>
<accession>A0A0C9SXX7</accession>
<dbReference type="SUPFAM" id="SSF50475">
    <property type="entry name" value="FMN-binding split barrel"/>
    <property type="match status" value="1"/>
</dbReference>
<dbReference type="SMART" id="SM00903">
    <property type="entry name" value="Flavin_Reduct"/>
    <property type="match status" value="1"/>
</dbReference>
<sequence>MSVPDIELALFAAFQVEKSFLMPRQYMKRIMPSSNADEGSLRYLSFVRDRFLLSVDHTMAISLWDIPEHSSSTMVPSHPCARVSLPSWHLLTHSLSIDRSTLYIAVTQAKRAQIYTISLDSNLPNANEYKLSFNLVADFNMLMEDAIKCIDPESSLVLLYYTARSVDIMNWHTNARSTVTINDGGERGNAVAALRFCGPYFLCFRHHSIEAYPLPASFSESGSSRPDPLPILLHRFPEMTYRRDSLSNVRSRHHRSGEVYTVFVLAQDRFRGILHYQVDVKISPVPSISVKLLAMRVGGADVSSWALGSVGLCGVWIGRQPSAVALSMDDRVFAFSTCPSKLCSAAQLSREGTSNEPPAESVPQIGEKVVLDITSYANVSDEVKMLSARFAPTKRVHRRNTWQDLSRFYTSSSSTVEETRQHLRELLRETAQSVAVVTSLLPTAESKHPHSTIRPAYHGATLSSFSSIALDPLPLVAFSLRVPSRMASALRARADKHEALTAAHLVINVLSAGQPHLAERFARPDLHPRPFEDSEVQWTTSEDGLPILSGALGALSCSLVGPPLPLTDLRWMGREPMSDGNAEVQELAGGGGLASELFIARVLRVERVPPPEGDGSDDGLRTLPLLYHRRRYATVCDLEKP</sequence>
<reference evidence="3 4" key="1">
    <citation type="submission" date="2014-06" db="EMBL/GenBank/DDBJ databases">
        <authorList>
            <consortium name="DOE Joint Genome Institute"/>
            <person name="Kuo A."/>
            <person name="Kohler A."/>
            <person name="Nagy L.G."/>
            <person name="Floudas D."/>
            <person name="Copeland A."/>
            <person name="Barry K.W."/>
            <person name="Cichocki N."/>
            <person name="Veneault-Fourrey C."/>
            <person name="LaButti K."/>
            <person name="Lindquist E.A."/>
            <person name="Lipzen A."/>
            <person name="Lundell T."/>
            <person name="Morin E."/>
            <person name="Murat C."/>
            <person name="Sun H."/>
            <person name="Tunlid A."/>
            <person name="Henrissat B."/>
            <person name="Grigoriev I.V."/>
            <person name="Hibbett D.S."/>
            <person name="Martin F."/>
            <person name="Nordberg H.P."/>
            <person name="Cantor M.N."/>
            <person name="Hua S.X."/>
        </authorList>
    </citation>
    <scope>NUCLEOTIDE SEQUENCE [LARGE SCALE GENOMIC DNA]</scope>
    <source>
        <strain evidence="3 4">ATCC 200175</strain>
    </source>
</reference>
<dbReference type="Gene3D" id="2.30.110.10">
    <property type="entry name" value="Electron Transport, Fmn-binding Protein, Chain A"/>
    <property type="match status" value="1"/>
</dbReference>
<name>A0A0C9SXX7_PAXIN</name>
<evidence type="ECO:0000259" key="2">
    <source>
        <dbReference type="SMART" id="SM00903"/>
    </source>
</evidence>
<dbReference type="OrthoDB" id="3211970at2759"/>
<dbReference type="Pfam" id="PF01613">
    <property type="entry name" value="Flavin_Reduct"/>
    <property type="match status" value="1"/>
</dbReference>
<keyword evidence="4" id="KW-1185">Reference proteome</keyword>
<dbReference type="InterPro" id="IPR012349">
    <property type="entry name" value="Split_barrel_FMN-bd"/>
</dbReference>
<proteinExistence type="predicted"/>
<protein>
    <recommendedName>
        <fullName evidence="2">Flavin reductase like domain-containing protein</fullName>
    </recommendedName>
</protein>